<name>A0A5A7U3B7_CUCMM</name>
<organism evidence="10 11">
    <name type="scientific">Cucumis melo var. makuwa</name>
    <name type="common">Oriental melon</name>
    <dbReference type="NCBI Taxonomy" id="1194695"/>
    <lineage>
        <taxon>Eukaryota</taxon>
        <taxon>Viridiplantae</taxon>
        <taxon>Streptophyta</taxon>
        <taxon>Embryophyta</taxon>
        <taxon>Tracheophyta</taxon>
        <taxon>Spermatophyta</taxon>
        <taxon>Magnoliopsida</taxon>
        <taxon>eudicotyledons</taxon>
        <taxon>Gunneridae</taxon>
        <taxon>Pentapetalae</taxon>
        <taxon>rosids</taxon>
        <taxon>fabids</taxon>
        <taxon>Cucurbitales</taxon>
        <taxon>Cucurbitaceae</taxon>
        <taxon>Benincaseae</taxon>
        <taxon>Cucumis</taxon>
    </lineage>
</organism>
<keyword evidence="8" id="KW-0548">Nucleotidyltransferase</keyword>
<dbReference type="EMBL" id="SSTE01013030">
    <property type="protein sequence ID" value="KAA0047939.1"/>
    <property type="molecule type" value="Genomic_DNA"/>
</dbReference>
<accession>A0A5A7U3B7</accession>
<dbReference type="AlphaFoldDB" id="A0A5A7U3B7"/>
<keyword evidence="8" id="KW-0808">Transferase</keyword>
<dbReference type="STRING" id="1194695.A0A5A7U3B7"/>
<evidence type="ECO:0000256" key="2">
    <source>
        <dbReference type="ARBA" id="ARBA00022723"/>
    </source>
</evidence>
<evidence type="ECO:0000256" key="1">
    <source>
        <dbReference type="ARBA" id="ARBA00022722"/>
    </source>
</evidence>
<keyword evidence="6" id="KW-0229">DNA integration</keyword>
<dbReference type="Gene3D" id="3.30.420.10">
    <property type="entry name" value="Ribonuclease H-like superfamily/Ribonuclease H"/>
    <property type="match status" value="1"/>
</dbReference>
<dbReference type="InterPro" id="IPR036397">
    <property type="entry name" value="RNaseH_sf"/>
</dbReference>
<dbReference type="GO" id="GO:0004519">
    <property type="term" value="F:endonuclease activity"/>
    <property type="evidence" value="ECO:0007669"/>
    <property type="project" value="UniProtKB-KW"/>
</dbReference>
<evidence type="ECO:0000256" key="7">
    <source>
        <dbReference type="ARBA" id="ARBA00022918"/>
    </source>
</evidence>
<keyword evidence="9" id="KW-0233">DNA recombination</keyword>
<dbReference type="Proteomes" id="UP000321393">
    <property type="component" value="Unassembled WGS sequence"/>
</dbReference>
<protein>
    <submittedName>
        <fullName evidence="10">Integrase, catalytic core</fullName>
    </submittedName>
</protein>
<dbReference type="SUPFAM" id="SSF53098">
    <property type="entry name" value="Ribonuclease H-like"/>
    <property type="match status" value="1"/>
</dbReference>
<dbReference type="GO" id="GO:0015074">
    <property type="term" value="P:DNA integration"/>
    <property type="evidence" value="ECO:0007669"/>
    <property type="project" value="UniProtKB-KW"/>
</dbReference>
<evidence type="ECO:0000256" key="5">
    <source>
        <dbReference type="ARBA" id="ARBA00022842"/>
    </source>
</evidence>
<keyword evidence="1" id="KW-0540">Nuclease</keyword>
<proteinExistence type="predicted"/>
<comment type="caution">
    <text evidence="10">The sequence shown here is derived from an EMBL/GenBank/DDBJ whole genome shotgun (WGS) entry which is preliminary data.</text>
</comment>
<reference evidence="10 11" key="1">
    <citation type="submission" date="2019-08" db="EMBL/GenBank/DDBJ databases">
        <title>Draft genome sequences of two oriental melons (Cucumis melo L. var makuwa).</title>
        <authorList>
            <person name="Kwon S.-Y."/>
        </authorList>
    </citation>
    <scope>NUCLEOTIDE SEQUENCE [LARGE SCALE GENOMIC DNA]</scope>
    <source>
        <strain evidence="11">cv. SW 3</strain>
        <tissue evidence="10">Leaf</tissue>
    </source>
</reference>
<dbReference type="GO" id="GO:0046872">
    <property type="term" value="F:metal ion binding"/>
    <property type="evidence" value="ECO:0007669"/>
    <property type="project" value="UniProtKB-KW"/>
</dbReference>
<evidence type="ECO:0000313" key="11">
    <source>
        <dbReference type="Proteomes" id="UP000321393"/>
    </source>
</evidence>
<dbReference type="OrthoDB" id="1935865at2759"/>
<keyword evidence="7" id="KW-0695">RNA-directed DNA polymerase</keyword>
<dbReference type="PANTHER" id="PTHR42648">
    <property type="entry name" value="TRANSPOSASE, PUTATIVE-RELATED"/>
    <property type="match status" value="1"/>
</dbReference>
<dbReference type="PANTHER" id="PTHR42648:SF11">
    <property type="entry name" value="TRANSPOSON TY4-P GAG-POL POLYPROTEIN"/>
    <property type="match status" value="1"/>
</dbReference>
<keyword evidence="4" id="KW-0378">Hydrolase</keyword>
<evidence type="ECO:0000256" key="8">
    <source>
        <dbReference type="ARBA" id="ARBA00022932"/>
    </source>
</evidence>
<dbReference type="GO" id="GO:0003676">
    <property type="term" value="F:nucleic acid binding"/>
    <property type="evidence" value="ECO:0007669"/>
    <property type="project" value="InterPro"/>
</dbReference>
<evidence type="ECO:0000256" key="9">
    <source>
        <dbReference type="ARBA" id="ARBA00023172"/>
    </source>
</evidence>
<dbReference type="InterPro" id="IPR012337">
    <property type="entry name" value="RNaseH-like_sf"/>
</dbReference>
<dbReference type="GO" id="GO:0006310">
    <property type="term" value="P:DNA recombination"/>
    <property type="evidence" value="ECO:0007669"/>
    <property type="project" value="UniProtKB-KW"/>
</dbReference>
<keyword evidence="2" id="KW-0479">Metal-binding</keyword>
<sequence>MSIVLDALKTRNLKIKKERKDSEAIGGYDSAETTGGYESAKVLMVSHKDIQDAWIMDSRSGCTIKSENGVMKVTKGSLVKLRETLRYGMYVLKGTTVLGSAANASDKVTDMSTLWHKRLAHDEAFGKFLEWKKQVENQTGRKVKYLRTNNGLEFVNNKFNNFCKYKGIMRDFTFTYTPQQMVWLRVSPRTRDDAERPTSLRLV</sequence>
<keyword evidence="8" id="KW-0239">DNA-directed DNA polymerase</keyword>
<keyword evidence="3" id="KW-0255">Endonuclease</keyword>
<dbReference type="GO" id="GO:0003887">
    <property type="term" value="F:DNA-directed DNA polymerase activity"/>
    <property type="evidence" value="ECO:0007669"/>
    <property type="project" value="UniProtKB-KW"/>
</dbReference>
<dbReference type="GO" id="GO:0003964">
    <property type="term" value="F:RNA-directed DNA polymerase activity"/>
    <property type="evidence" value="ECO:0007669"/>
    <property type="project" value="UniProtKB-KW"/>
</dbReference>
<evidence type="ECO:0000256" key="4">
    <source>
        <dbReference type="ARBA" id="ARBA00022801"/>
    </source>
</evidence>
<gene>
    <name evidence="10" type="ORF">E6C27_scaffold199G00150</name>
</gene>
<dbReference type="GO" id="GO:0016787">
    <property type="term" value="F:hydrolase activity"/>
    <property type="evidence" value="ECO:0007669"/>
    <property type="project" value="UniProtKB-KW"/>
</dbReference>
<keyword evidence="5" id="KW-0460">Magnesium</keyword>
<evidence type="ECO:0000256" key="6">
    <source>
        <dbReference type="ARBA" id="ARBA00022908"/>
    </source>
</evidence>
<evidence type="ECO:0000313" key="10">
    <source>
        <dbReference type="EMBL" id="KAA0047939.1"/>
    </source>
</evidence>
<dbReference type="InterPro" id="IPR039537">
    <property type="entry name" value="Retrotran_Ty1/copia-like"/>
</dbReference>
<evidence type="ECO:0000256" key="3">
    <source>
        <dbReference type="ARBA" id="ARBA00022759"/>
    </source>
</evidence>